<dbReference type="PANTHER" id="PTHR43085">
    <property type="entry name" value="HEXOKINASE FAMILY MEMBER"/>
    <property type="match status" value="1"/>
</dbReference>
<dbReference type="PATRIC" id="fig|1125725.3.peg.1845"/>
<feature type="domain" description="Carbohydrate kinase PfkB" evidence="7">
    <location>
        <begin position="5"/>
        <end position="304"/>
    </location>
</feature>
<protein>
    <submittedName>
        <fullName evidence="8">Carbohydrate kinase, PfkB family</fullName>
    </submittedName>
</protein>
<evidence type="ECO:0000313" key="9">
    <source>
        <dbReference type="Proteomes" id="UP000016412"/>
    </source>
</evidence>
<dbReference type="GO" id="GO:0005524">
    <property type="term" value="F:ATP binding"/>
    <property type="evidence" value="ECO:0007669"/>
    <property type="project" value="UniProtKB-KW"/>
</dbReference>
<keyword evidence="3" id="KW-0547">Nucleotide-binding</keyword>
<evidence type="ECO:0000256" key="2">
    <source>
        <dbReference type="ARBA" id="ARBA00022679"/>
    </source>
</evidence>
<dbReference type="InterPro" id="IPR011611">
    <property type="entry name" value="PfkB_dom"/>
</dbReference>
<dbReference type="CDD" id="cd01167">
    <property type="entry name" value="bac_FRK"/>
    <property type="match status" value="1"/>
</dbReference>
<dbReference type="GO" id="GO:0008865">
    <property type="term" value="F:fructokinase activity"/>
    <property type="evidence" value="ECO:0007669"/>
    <property type="project" value="UniProtKB-ARBA"/>
</dbReference>
<dbReference type="PANTHER" id="PTHR43085:SF1">
    <property type="entry name" value="PSEUDOURIDINE KINASE-RELATED"/>
    <property type="match status" value="1"/>
</dbReference>
<dbReference type="PRINTS" id="PR00990">
    <property type="entry name" value="RIBOKINASE"/>
</dbReference>
<name>U1GV05_TRESO</name>
<dbReference type="Pfam" id="PF00294">
    <property type="entry name" value="PfkB"/>
    <property type="match status" value="1"/>
</dbReference>
<evidence type="ECO:0000313" key="8">
    <source>
        <dbReference type="EMBL" id="ERF60424.1"/>
    </source>
</evidence>
<dbReference type="InterPro" id="IPR029056">
    <property type="entry name" value="Ribokinase-like"/>
</dbReference>
<evidence type="ECO:0000256" key="4">
    <source>
        <dbReference type="ARBA" id="ARBA00022777"/>
    </source>
</evidence>
<keyword evidence="2 6" id="KW-0808">Transferase</keyword>
<evidence type="ECO:0000259" key="7">
    <source>
        <dbReference type="Pfam" id="PF00294"/>
    </source>
</evidence>
<sequence length="327" mass="35250">MKRFDVTALGEILIDFTPAGKSKNGRTLFEENPGGAPANAAAAAAKLGARAAFIGKTGDDQFGRDAKAALENCGVYTGAMKTDKRHTTLAFVTLAHSGERAFSFARSDGADINLSADDIDEKLINDSTFLHIGSLSCTDEPSLSATHKAIDCAKNGGIFISYDPNWREPLWRDKEEGIETMRSLFKYADFVKIADNELALMYGENTPIAAQEILDEGAKLVCVTLGKDGVFYKTQGYEGIVSIPQYNIEVRDTTGAGDAFTGALLYRLTRRENPFSFTEDELKCDLHFANAAATLCVSRYGAIPALASLSETEKLLASFPGISGKQP</sequence>
<dbReference type="Gene3D" id="3.40.1190.20">
    <property type="match status" value="1"/>
</dbReference>
<dbReference type="EMBL" id="AUZJ01000043">
    <property type="protein sequence ID" value="ERF60424.1"/>
    <property type="molecule type" value="Genomic_DNA"/>
</dbReference>
<evidence type="ECO:0000256" key="6">
    <source>
        <dbReference type="RuleBase" id="RU003704"/>
    </source>
</evidence>
<proteinExistence type="inferred from homology"/>
<gene>
    <name evidence="8" type="ORF">HMPREF1325_2671</name>
</gene>
<evidence type="ECO:0000256" key="3">
    <source>
        <dbReference type="ARBA" id="ARBA00022741"/>
    </source>
</evidence>
<dbReference type="GO" id="GO:0006000">
    <property type="term" value="P:fructose metabolic process"/>
    <property type="evidence" value="ECO:0007669"/>
    <property type="project" value="UniProtKB-ARBA"/>
</dbReference>
<organism evidence="8 9">
    <name type="scientific">Treponema socranskii subsp. socranskii VPI DR56BR1116 = ATCC 35536</name>
    <dbReference type="NCBI Taxonomy" id="1125725"/>
    <lineage>
        <taxon>Bacteria</taxon>
        <taxon>Pseudomonadati</taxon>
        <taxon>Spirochaetota</taxon>
        <taxon>Spirochaetia</taxon>
        <taxon>Spirochaetales</taxon>
        <taxon>Treponemataceae</taxon>
        <taxon>Treponema</taxon>
    </lineage>
</organism>
<evidence type="ECO:0000256" key="5">
    <source>
        <dbReference type="ARBA" id="ARBA00022840"/>
    </source>
</evidence>
<dbReference type="AlphaFoldDB" id="U1GV05"/>
<dbReference type="InterPro" id="IPR050306">
    <property type="entry name" value="PfkB_Carbo_kinase"/>
</dbReference>
<dbReference type="SUPFAM" id="SSF53613">
    <property type="entry name" value="Ribokinase-like"/>
    <property type="match status" value="1"/>
</dbReference>
<dbReference type="STRING" id="1125725.HMPREF1325_2671"/>
<comment type="similarity">
    <text evidence="1 6">Belongs to the carbohydrate kinase PfkB family.</text>
</comment>
<comment type="caution">
    <text evidence="8">The sequence shown here is derived from an EMBL/GenBank/DDBJ whole genome shotgun (WGS) entry which is preliminary data.</text>
</comment>
<dbReference type="PROSITE" id="PS00584">
    <property type="entry name" value="PFKB_KINASES_2"/>
    <property type="match status" value="1"/>
</dbReference>
<accession>U1GV05</accession>
<dbReference type="InterPro" id="IPR002173">
    <property type="entry name" value="Carboh/pur_kinase_PfkB_CS"/>
</dbReference>
<dbReference type="OrthoDB" id="9813569at2"/>
<dbReference type="InterPro" id="IPR002139">
    <property type="entry name" value="Ribo/fructo_kinase"/>
</dbReference>
<dbReference type="Proteomes" id="UP000016412">
    <property type="component" value="Unassembled WGS sequence"/>
</dbReference>
<keyword evidence="4 6" id="KW-0418">Kinase</keyword>
<keyword evidence="5" id="KW-0067">ATP-binding</keyword>
<reference evidence="8 9" key="1">
    <citation type="submission" date="2013-08" db="EMBL/GenBank/DDBJ databases">
        <authorList>
            <person name="Durkin A.S."/>
            <person name="Haft D.R."/>
            <person name="McCorrison J."/>
            <person name="Torralba M."/>
            <person name="Gillis M."/>
            <person name="Haft D.H."/>
            <person name="Methe B."/>
            <person name="Sutton G."/>
            <person name="Nelson K.E."/>
        </authorList>
    </citation>
    <scope>NUCLEOTIDE SEQUENCE [LARGE SCALE GENOMIC DNA]</scope>
    <source>
        <strain evidence="8 9">VPI DR56BR1116</strain>
    </source>
</reference>
<evidence type="ECO:0000256" key="1">
    <source>
        <dbReference type="ARBA" id="ARBA00010688"/>
    </source>
</evidence>
<dbReference type="RefSeq" id="WP_021330822.1">
    <property type="nucleotide sequence ID" value="NZ_AUZJ01000043.1"/>
</dbReference>
<dbReference type="eggNOG" id="COG0524">
    <property type="taxonomic scope" value="Bacteria"/>
</dbReference>